<evidence type="ECO:0000256" key="1">
    <source>
        <dbReference type="SAM" id="SignalP"/>
    </source>
</evidence>
<protein>
    <recommendedName>
        <fullName evidence="4">3D domain-containing protein</fullName>
    </recommendedName>
</protein>
<gene>
    <name evidence="2" type="ORF">INT46_007913</name>
</gene>
<comment type="caution">
    <text evidence="2">The sequence shown here is derived from an EMBL/GenBank/DDBJ whole genome shotgun (WGS) entry which is preliminary data.</text>
</comment>
<name>A0A8H7QCS6_9FUNG</name>
<dbReference type="AlphaFoldDB" id="A0A8H7QCS6"/>
<feature type="non-terminal residue" evidence="2">
    <location>
        <position position="238"/>
    </location>
</feature>
<keyword evidence="3" id="KW-1185">Reference proteome</keyword>
<sequence>MKQASISKAFLSLCAVILCCSMALASPLDKRGISKCYKKNARITQYWIPKEGDKDMNNNGKSVTLNGSKTKTLKDRKGKTIAKVSKTTFEKFQMEGTGLLKSGTMVNLGESNDVFMKLDRGETPYGLGSSGNRLVPWISVASNDIKKGTKLYIKEMDGLVLPDGKKHNGCVRVDDEGWSMGGCQLDFFVLQFNAYKVLTNKIPSKVTVTAKSCTIKDYVTHSVKKWAVLSFKALYNIF</sequence>
<evidence type="ECO:0000313" key="3">
    <source>
        <dbReference type="Proteomes" id="UP000650833"/>
    </source>
</evidence>
<evidence type="ECO:0008006" key="4">
    <source>
        <dbReference type="Google" id="ProtNLM"/>
    </source>
</evidence>
<organism evidence="2 3">
    <name type="scientific">Mucor plumbeus</name>
    <dbReference type="NCBI Taxonomy" id="97098"/>
    <lineage>
        <taxon>Eukaryota</taxon>
        <taxon>Fungi</taxon>
        <taxon>Fungi incertae sedis</taxon>
        <taxon>Mucoromycota</taxon>
        <taxon>Mucoromycotina</taxon>
        <taxon>Mucoromycetes</taxon>
        <taxon>Mucorales</taxon>
        <taxon>Mucorineae</taxon>
        <taxon>Mucoraceae</taxon>
        <taxon>Mucor</taxon>
    </lineage>
</organism>
<feature type="chain" id="PRO_5033990994" description="3D domain-containing protein" evidence="1">
    <location>
        <begin position="26"/>
        <end position="238"/>
    </location>
</feature>
<proteinExistence type="predicted"/>
<accession>A0A8H7QCS6</accession>
<dbReference type="CDD" id="cd22785">
    <property type="entry name" value="DPBB_MltA-like"/>
    <property type="match status" value="1"/>
</dbReference>
<keyword evidence="1" id="KW-0732">Signal</keyword>
<evidence type="ECO:0000313" key="2">
    <source>
        <dbReference type="EMBL" id="KAG2189971.1"/>
    </source>
</evidence>
<reference evidence="2" key="1">
    <citation type="submission" date="2020-12" db="EMBL/GenBank/DDBJ databases">
        <title>Metabolic potential, ecology and presence of endohyphal bacteria is reflected in genomic diversity of Mucoromycotina.</title>
        <authorList>
            <person name="Muszewska A."/>
            <person name="Okrasinska A."/>
            <person name="Steczkiewicz K."/>
            <person name="Drgas O."/>
            <person name="Orlowska M."/>
            <person name="Perlinska-Lenart U."/>
            <person name="Aleksandrzak-Piekarczyk T."/>
            <person name="Szatraj K."/>
            <person name="Zielenkiewicz U."/>
            <person name="Pilsyk S."/>
            <person name="Malc E."/>
            <person name="Mieczkowski P."/>
            <person name="Kruszewska J.S."/>
            <person name="Biernat P."/>
            <person name="Pawlowska J."/>
        </authorList>
    </citation>
    <scope>NUCLEOTIDE SEQUENCE</scope>
    <source>
        <strain evidence="2">CBS 226.32</strain>
    </source>
</reference>
<dbReference type="EMBL" id="JAEPRC010001107">
    <property type="protein sequence ID" value="KAG2189971.1"/>
    <property type="molecule type" value="Genomic_DNA"/>
</dbReference>
<feature type="signal peptide" evidence="1">
    <location>
        <begin position="1"/>
        <end position="25"/>
    </location>
</feature>
<dbReference type="OrthoDB" id="5985073at2759"/>
<dbReference type="Proteomes" id="UP000650833">
    <property type="component" value="Unassembled WGS sequence"/>
</dbReference>